<sequence length="81" mass="8339">MVIANARALLEVGRRLLGSAAPTTVLNLAAVAEVDSAALSLLLAWLRTANERGVALRIAHPPASLISLAALYGVSELLPLA</sequence>
<evidence type="ECO:0000313" key="3">
    <source>
        <dbReference type="Proteomes" id="UP000706151"/>
    </source>
</evidence>
<comment type="caution">
    <text evidence="2">The sequence shown here is derived from an EMBL/GenBank/DDBJ whole genome shotgun (WGS) entry which is preliminary data.</text>
</comment>
<protein>
    <submittedName>
        <fullName evidence="2">STAS domain-containing protein</fullName>
    </submittedName>
</protein>
<evidence type="ECO:0000313" key="2">
    <source>
        <dbReference type="EMBL" id="MBK7953224.1"/>
    </source>
</evidence>
<reference evidence="2 3" key="1">
    <citation type="submission" date="2020-10" db="EMBL/GenBank/DDBJ databases">
        <title>Connecting structure to function with the recovery of over 1000 high-quality activated sludge metagenome-assembled genomes encoding full-length rRNA genes using long-read sequencing.</title>
        <authorList>
            <person name="Singleton C.M."/>
            <person name="Petriglieri F."/>
            <person name="Kristensen J.M."/>
            <person name="Kirkegaard R.H."/>
            <person name="Michaelsen T.Y."/>
            <person name="Andersen M.H."/>
            <person name="Karst S.M."/>
            <person name="Dueholm M.S."/>
            <person name="Nielsen P.H."/>
            <person name="Albertsen M."/>
        </authorList>
    </citation>
    <scope>NUCLEOTIDE SEQUENCE [LARGE SCALE GENOMIC DNA]</scope>
    <source>
        <strain evidence="2">Fred_18-Q3-R57-64_BAT3C.720</strain>
    </source>
</reference>
<dbReference type="AlphaFoldDB" id="A0A935T8F0"/>
<dbReference type="InterPro" id="IPR036513">
    <property type="entry name" value="STAS_dom_sf"/>
</dbReference>
<dbReference type="InterPro" id="IPR002645">
    <property type="entry name" value="STAS_dom"/>
</dbReference>
<accession>A0A935T8F0</accession>
<gene>
    <name evidence="2" type="ORF">IPK02_04155</name>
</gene>
<evidence type="ECO:0000259" key="1">
    <source>
        <dbReference type="PROSITE" id="PS50801"/>
    </source>
</evidence>
<organism evidence="2 3">
    <name type="scientific">Candidatus Accumulibacter affinis</name>
    <dbReference type="NCBI Taxonomy" id="2954384"/>
    <lineage>
        <taxon>Bacteria</taxon>
        <taxon>Pseudomonadati</taxon>
        <taxon>Pseudomonadota</taxon>
        <taxon>Betaproteobacteria</taxon>
        <taxon>Candidatus Accumulibacter</taxon>
    </lineage>
</organism>
<name>A0A935T8F0_9PROT</name>
<dbReference type="InterPro" id="IPR058548">
    <property type="entry name" value="MlaB-like_STAS"/>
</dbReference>
<dbReference type="SUPFAM" id="SSF52091">
    <property type="entry name" value="SpoIIaa-like"/>
    <property type="match status" value="1"/>
</dbReference>
<dbReference type="Gene3D" id="3.30.750.24">
    <property type="entry name" value="STAS domain"/>
    <property type="match status" value="1"/>
</dbReference>
<proteinExistence type="predicted"/>
<dbReference type="PROSITE" id="PS50801">
    <property type="entry name" value="STAS"/>
    <property type="match status" value="1"/>
</dbReference>
<dbReference type="EMBL" id="JADJOT010000003">
    <property type="protein sequence ID" value="MBK7953224.1"/>
    <property type="molecule type" value="Genomic_DNA"/>
</dbReference>
<dbReference type="Pfam" id="PF13466">
    <property type="entry name" value="STAS_2"/>
    <property type="match status" value="1"/>
</dbReference>
<feature type="domain" description="STAS" evidence="1">
    <location>
        <begin position="1"/>
        <end position="81"/>
    </location>
</feature>
<dbReference type="Proteomes" id="UP000706151">
    <property type="component" value="Unassembled WGS sequence"/>
</dbReference>